<dbReference type="AlphaFoldDB" id="A0A8B7P2K1"/>
<reference evidence="3" key="1">
    <citation type="submission" date="2025-08" db="UniProtKB">
        <authorList>
            <consortium name="RefSeq"/>
        </authorList>
    </citation>
    <scope>IDENTIFICATION</scope>
    <source>
        <tissue evidence="3">Whole organism</tissue>
    </source>
</reference>
<dbReference type="GeneID" id="108676642"/>
<evidence type="ECO:0000256" key="1">
    <source>
        <dbReference type="SAM" id="MobiDB-lite"/>
    </source>
</evidence>
<feature type="region of interest" description="Disordered" evidence="1">
    <location>
        <begin position="114"/>
        <end position="200"/>
    </location>
</feature>
<evidence type="ECO:0000313" key="2">
    <source>
        <dbReference type="Proteomes" id="UP000694843"/>
    </source>
</evidence>
<organism evidence="2 3">
    <name type="scientific">Hyalella azteca</name>
    <name type="common">Amphipod</name>
    <dbReference type="NCBI Taxonomy" id="294128"/>
    <lineage>
        <taxon>Eukaryota</taxon>
        <taxon>Metazoa</taxon>
        <taxon>Ecdysozoa</taxon>
        <taxon>Arthropoda</taxon>
        <taxon>Crustacea</taxon>
        <taxon>Multicrustacea</taxon>
        <taxon>Malacostraca</taxon>
        <taxon>Eumalacostraca</taxon>
        <taxon>Peracarida</taxon>
        <taxon>Amphipoda</taxon>
        <taxon>Senticaudata</taxon>
        <taxon>Talitrida</taxon>
        <taxon>Talitroidea</taxon>
        <taxon>Hyalellidae</taxon>
        <taxon>Hyalella</taxon>
    </lineage>
</organism>
<protein>
    <submittedName>
        <fullName evidence="3">Uncharacterized protein LOC108676642</fullName>
    </submittedName>
</protein>
<sequence length="200" mass="21404">MNDSDDDVPISRPAASRSRGKYQGRGPRAPLLGARPKTRGSFNNAPTKAPAFGRGRNHGNRGGGHTNYRGSSNAVRNYSDDGYGVPSSQQNIGYGVPNSHQNIAYGVPSSHQNIRYGVPSSHQNNGYGVSSSHQNGMYEMPSGRLGSLDALNFSASGRGSSREGRLGSLMDLRSDAGQRRPRGRSQARGRGNWKQNEFGG</sequence>
<proteinExistence type="predicted"/>
<dbReference type="RefSeq" id="XP_018020247.1">
    <property type="nucleotide sequence ID" value="XM_018164758.2"/>
</dbReference>
<keyword evidence="2" id="KW-1185">Reference proteome</keyword>
<evidence type="ECO:0000313" key="3">
    <source>
        <dbReference type="RefSeq" id="XP_018020247.1"/>
    </source>
</evidence>
<gene>
    <name evidence="3" type="primary">LOC108676642</name>
</gene>
<dbReference type="Proteomes" id="UP000694843">
    <property type="component" value="Unplaced"/>
</dbReference>
<feature type="region of interest" description="Disordered" evidence="1">
    <location>
        <begin position="1"/>
        <end position="80"/>
    </location>
</feature>
<feature type="compositionally biased region" description="Polar residues" evidence="1">
    <location>
        <begin position="120"/>
        <end position="135"/>
    </location>
</feature>
<accession>A0A8B7P2K1</accession>
<name>A0A8B7P2K1_HYAAZ</name>
<feature type="non-terminal residue" evidence="3">
    <location>
        <position position="200"/>
    </location>
</feature>
<dbReference type="KEGG" id="hazt:108676642"/>